<comment type="caution">
    <text evidence="1">The sequence shown here is derived from an EMBL/GenBank/DDBJ whole genome shotgun (WGS) entry which is preliminary data.</text>
</comment>
<reference evidence="1" key="1">
    <citation type="journal article" date="2023" name="bioRxiv">
        <title>Improved chromosome-level genome assembly for marigold (Tagetes erecta).</title>
        <authorList>
            <person name="Jiang F."/>
            <person name="Yuan L."/>
            <person name="Wang S."/>
            <person name="Wang H."/>
            <person name="Xu D."/>
            <person name="Wang A."/>
            <person name="Fan W."/>
        </authorList>
    </citation>
    <scope>NUCLEOTIDE SEQUENCE</scope>
    <source>
        <strain evidence="1">WSJ</strain>
        <tissue evidence="1">Leaf</tissue>
    </source>
</reference>
<dbReference type="Proteomes" id="UP001229421">
    <property type="component" value="Unassembled WGS sequence"/>
</dbReference>
<evidence type="ECO:0000313" key="2">
    <source>
        <dbReference type="Proteomes" id="UP001229421"/>
    </source>
</evidence>
<evidence type="ECO:0000313" key="1">
    <source>
        <dbReference type="EMBL" id="KAK1420500.1"/>
    </source>
</evidence>
<dbReference type="AlphaFoldDB" id="A0AAD8KCP7"/>
<accession>A0AAD8KCP7</accession>
<keyword evidence="2" id="KW-1185">Reference proteome</keyword>
<gene>
    <name evidence="1" type="ORF">QVD17_22149</name>
</gene>
<proteinExistence type="predicted"/>
<name>A0AAD8KCP7_TARER</name>
<organism evidence="1 2">
    <name type="scientific">Tagetes erecta</name>
    <name type="common">African marigold</name>
    <dbReference type="NCBI Taxonomy" id="13708"/>
    <lineage>
        <taxon>Eukaryota</taxon>
        <taxon>Viridiplantae</taxon>
        <taxon>Streptophyta</taxon>
        <taxon>Embryophyta</taxon>
        <taxon>Tracheophyta</taxon>
        <taxon>Spermatophyta</taxon>
        <taxon>Magnoliopsida</taxon>
        <taxon>eudicotyledons</taxon>
        <taxon>Gunneridae</taxon>
        <taxon>Pentapetalae</taxon>
        <taxon>asterids</taxon>
        <taxon>campanulids</taxon>
        <taxon>Asterales</taxon>
        <taxon>Asteraceae</taxon>
        <taxon>Asteroideae</taxon>
        <taxon>Heliantheae alliance</taxon>
        <taxon>Tageteae</taxon>
        <taxon>Tagetes</taxon>
    </lineage>
</organism>
<sequence length="75" mass="8918">MRNLQITKCLELSIVLEVQNHGRMLLFIYLLLKAYFPNSESPPLIKRFFWQLLRPLFLSFIKFHFLSSACTLNLT</sequence>
<dbReference type="EMBL" id="JAUHHV010000006">
    <property type="protein sequence ID" value="KAK1420500.1"/>
    <property type="molecule type" value="Genomic_DNA"/>
</dbReference>
<protein>
    <submittedName>
        <fullName evidence="1">Uncharacterized protein</fullName>
    </submittedName>
</protein>